<dbReference type="CDD" id="cd00093">
    <property type="entry name" value="HTH_XRE"/>
    <property type="match status" value="1"/>
</dbReference>
<dbReference type="EMBL" id="SNQG01000003">
    <property type="protein sequence ID" value="TEW66821.1"/>
    <property type="molecule type" value="Genomic_DNA"/>
</dbReference>
<dbReference type="Proteomes" id="UP000583101">
    <property type="component" value="Unassembled WGS sequence"/>
</dbReference>
<evidence type="ECO:0000313" key="5">
    <source>
        <dbReference type="Proteomes" id="UP000583101"/>
    </source>
</evidence>
<dbReference type="RefSeq" id="WP_134336426.1">
    <property type="nucleotide sequence ID" value="NZ_BMCZ01000003.1"/>
</dbReference>
<dbReference type="InterPro" id="IPR010982">
    <property type="entry name" value="Lambda_DNA-bd_dom_sf"/>
</dbReference>
<dbReference type="SUPFAM" id="SSF47413">
    <property type="entry name" value="lambda repressor-like DNA-binding domains"/>
    <property type="match status" value="1"/>
</dbReference>
<evidence type="ECO:0000313" key="3">
    <source>
        <dbReference type="EMBL" id="TEW66821.1"/>
    </source>
</evidence>
<dbReference type="GO" id="GO:0003677">
    <property type="term" value="F:DNA binding"/>
    <property type="evidence" value="ECO:0007669"/>
    <property type="project" value="InterPro"/>
</dbReference>
<dbReference type="SMART" id="SM00530">
    <property type="entry name" value="HTH_XRE"/>
    <property type="match status" value="1"/>
</dbReference>
<evidence type="ECO:0000313" key="4">
    <source>
        <dbReference type="Proteomes" id="UP000297248"/>
    </source>
</evidence>
<keyword evidence="5" id="KW-1185">Reference proteome</keyword>
<reference evidence="2 5" key="3">
    <citation type="submission" date="2020-08" db="EMBL/GenBank/DDBJ databases">
        <title>Genomic Encyclopedia of Type Strains, Phase IV (KMG-IV): sequencing the most valuable type-strain genomes for metagenomic binning, comparative biology and taxonomic classification.</title>
        <authorList>
            <person name="Goeker M."/>
        </authorList>
    </citation>
    <scope>NUCLEOTIDE SEQUENCE [LARGE SCALE GENOMIC DNA]</scope>
    <source>
        <strain evidence="2 5">DSM 100995</strain>
    </source>
</reference>
<dbReference type="EMBL" id="JACIEG010000009">
    <property type="protein sequence ID" value="MBB3971282.1"/>
    <property type="molecule type" value="Genomic_DNA"/>
</dbReference>
<sequence>MASEEQKKFLIKFGTRLLELRKKKNLSYRKLAQNCDIDHADIRKYEKGEINMTILTMVEFAKGLEISLKELMDF</sequence>
<dbReference type="OrthoDB" id="678057at2"/>
<reference evidence="3 4" key="1">
    <citation type="journal article" date="2016" name="Int. J. Syst. Evol. Microbiol.">
        <title>Proposal of Mucilaginibacter phyllosphaerae sp. nov. isolated from the phyllosphere of Galium album.</title>
        <authorList>
            <person name="Aydogan E.L."/>
            <person name="Busse H.J."/>
            <person name="Moser G."/>
            <person name="Muller C."/>
            <person name="Kampfer P."/>
            <person name="Glaeser S.P."/>
        </authorList>
    </citation>
    <scope>NUCLEOTIDE SEQUENCE [LARGE SCALE GENOMIC DNA]</scope>
    <source>
        <strain evidence="3 4">PP-F2FG21</strain>
    </source>
</reference>
<gene>
    <name evidence="3" type="ORF">E2R65_10420</name>
    <name evidence="2" type="ORF">GGR35_003910</name>
</gene>
<dbReference type="Proteomes" id="UP000297248">
    <property type="component" value="Unassembled WGS sequence"/>
</dbReference>
<protein>
    <submittedName>
        <fullName evidence="2">Transcriptional regulator with XRE-family HTH domain</fullName>
    </submittedName>
    <submittedName>
        <fullName evidence="3">XRE family transcriptional regulator</fullName>
    </submittedName>
</protein>
<feature type="domain" description="HTH cro/C1-type" evidence="1">
    <location>
        <begin position="17"/>
        <end position="71"/>
    </location>
</feature>
<proteinExistence type="predicted"/>
<accession>A0A4Y8AFL4</accession>
<comment type="caution">
    <text evidence="3">The sequence shown here is derived from an EMBL/GenBank/DDBJ whole genome shotgun (WGS) entry which is preliminary data.</text>
</comment>
<evidence type="ECO:0000313" key="2">
    <source>
        <dbReference type="EMBL" id="MBB3971282.1"/>
    </source>
</evidence>
<dbReference type="Pfam" id="PF01381">
    <property type="entry name" value="HTH_3"/>
    <property type="match status" value="1"/>
</dbReference>
<evidence type="ECO:0000259" key="1">
    <source>
        <dbReference type="PROSITE" id="PS50943"/>
    </source>
</evidence>
<name>A0A4Y8AFL4_9SPHI</name>
<dbReference type="PROSITE" id="PS50943">
    <property type="entry name" value="HTH_CROC1"/>
    <property type="match status" value="1"/>
</dbReference>
<dbReference type="InterPro" id="IPR001387">
    <property type="entry name" value="Cro/C1-type_HTH"/>
</dbReference>
<dbReference type="Gene3D" id="1.10.260.40">
    <property type="entry name" value="lambda repressor-like DNA-binding domains"/>
    <property type="match status" value="1"/>
</dbReference>
<dbReference type="AlphaFoldDB" id="A0A4Y8AFL4"/>
<organism evidence="3 4">
    <name type="scientific">Mucilaginibacter phyllosphaerae</name>
    <dbReference type="NCBI Taxonomy" id="1812349"/>
    <lineage>
        <taxon>Bacteria</taxon>
        <taxon>Pseudomonadati</taxon>
        <taxon>Bacteroidota</taxon>
        <taxon>Sphingobacteriia</taxon>
        <taxon>Sphingobacteriales</taxon>
        <taxon>Sphingobacteriaceae</taxon>
        <taxon>Mucilaginibacter</taxon>
    </lineage>
</organism>
<reference evidence="3" key="2">
    <citation type="submission" date="2019-03" db="EMBL/GenBank/DDBJ databases">
        <authorList>
            <person name="Yan Y.-Q."/>
            <person name="Du Z.-J."/>
        </authorList>
    </citation>
    <scope>NUCLEOTIDE SEQUENCE</scope>
    <source>
        <strain evidence="3">PP-F2FG21</strain>
    </source>
</reference>